<sequence length="172" mass="19604">MRSRKKLSHAMHLSSTLFVSSAASLTADKLSREASEGRSSVLIAAEQTNVGRAVFVSSRITRHMGSFLDKCWTKAEEDQHSPKDQREVIRFFMVGTGAAGKTTVIRQLRCLCKERPNSYKVYDEDWNRIPIDQIFSNAEMAHFRRIIQNNITTAIYNLIKVSGLYNSERVYL</sequence>
<dbReference type="AlphaFoldDB" id="A0A183GU98"/>
<reference evidence="2 3" key="1">
    <citation type="submission" date="2018-11" db="EMBL/GenBank/DDBJ databases">
        <authorList>
            <consortium name="Pathogen Informatics"/>
        </authorList>
    </citation>
    <scope>NUCLEOTIDE SEQUENCE [LARGE SCALE GENOMIC DNA]</scope>
</reference>
<accession>A0A3P8EQP4</accession>
<name>A0A183GU98_HELPZ</name>
<protein>
    <submittedName>
        <fullName evidence="4">DNA helicase</fullName>
    </submittedName>
</protein>
<keyword evidence="1" id="KW-0732">Signal</keyword>
<organism evidence="3 4">
    <name type="scientific">Heligmosomoides polygyrus</name>
    <name type="common">Parasitic roundworm</name>
    <dbReference type="NCBI Taxonomy" id="6339"/>
    <lineage>
        <taxon>Eukaryota</taxon>
        <taxon>Metazoa</taxon>
        <taxon>Ecdysozoa</taxon>
        <taxon>Nematoda</taxon>
        <taxon>Chromadorea</taxon>
        <taxon>Rhabditida</taxon>
        <taxon>Rhabditina</taxon>
        <taxon>Rhabditomorpha</taxon>
        <taxon>Strongyloidea</taxon>
        <taxon>Heligmosomidae</taxon>
        <taxon>Heligmosomoides</taxon>
    </lineage>
</organism>
<feature type="chain" id="PRO_5044552248" evidence="1">
    <location>
        <begin position="23"/>
        <end position="172"/>
    </location>
</feature>
<dbReference type="EMBL" id="UZAH01039596">
    <property type="protein sequence ID" value="VDP56670.1"/>
    <property type="molecule type" value="Genomic_DNA"/>
</dbReference>
<evidence type="ECO:0000256" key="1">
    <source>
        <dbReference type="SAM" id="SignalP"/>
    </source>
</evidence>
<evidence type="ECO:0000313" key="4">
    <source>
        <dbReference type="WBParaSite" id="HPBE_0002626801-mRNA-1"/>
    </source>
</evidence>
<keyword evidence="3" id="KW-1185">Reference proteome</keyword>
<feature type="signal peptide" evidence="1">
    <location>
        <begin position="1"/>
        <end position="22"/>
    </location>
</feature>
<dbReference type="InterPro" id="IPR027417">
    <property type="entry name" value="P-loop_NTPase"/>
</dbReference>
<evidence type="ECO:0000313" key="3">
    <source>
        <dbReference type="Proteomes" id="UP000050761"/>
    </source>
</evidence>
<dbReference type="WBParaSite" id="HPBE_0002626801-mRNA-1">
    <property type="protein sequence ID" value="HPBE_0002626801-mRNA-1"/>
    <property type="gene ID" value="HPBE_0002626801"/>
</dbReference>
<gene>
    <name evidence="2" type="ORF">HPBE_LOCUS26267</name>
</gene>
<dbReference type="SUPFAM" id="SSF52540">
    <property type="entry name" value="P-loop containing nucleoside triphosphate hydrolases"/>
    <property type="match status" value="1"/>
</dbReference>
<dbReference type="Proteomes" id="UP000050761">
    <property type="component" value="Unassembled WGS sequence"/>
</dbReference>
<evidence type="ECO:0000313" key="2">
    <source>
        <dbReference type="EMBL" id="VDP56670.1"/>
    </source>
</evidence>
<proteinExistence type="predicted"/>
<reference evidence="4" key="2">
    <citation type="submission" date="2019-09" db="UniProtKB">
        <authorList>
            <consortium name="WormBaseParasite"/>
        </authorList>
    </citation>
    <scope>IDENTIFICATION</scope>
</reference>
<dbReference type="OrthoDB" id="5788414at2759"/>
<accession>A0A183GU98</accession>